<dbReference type="EMBL" id="QJTE01000004">
    <property type="protein sequence ID" value="PYE82254.1"/>
    <property type="molecule type" value="Genomic_DNA"/>
</dbReference>
<comment type="subcellular location">
    <subcellularLocation>
        <location evidence="1 10 11">Cytoplasm</location>
    </subcellularLocation>
</comment>
<protein>
    <recommendedName>
        <fullName evidence="10 11">Lon protease</fullName>
        <ecNumber evidence="10 11">3.4.21.53</ecNumber>
    </recommendedName>
    <alternativeName>
        <fullName evidence="10">ATP-dependent protease La</fullName>
    </alternativeName>
</protein>
<organism evidence="18 19">
    <name type="scientific">Pseudoroseicyclus aestuarii</name>
    <dbReference type="NCBI Taxonomy" id="1795041"/>
    <lineage>
        <taxon>Bacteria</taxon>
        <taxon>Pseudomonadati</taxon>
        <taxon>Pseudomonadota</taxon>
        <taxon>Alphaproteobacteria</taxon>
        <taxon>Rhodobacterales</taxon>
        <taxon>Paracoccaceae</taxon>
        <taxon>Pseudoroseicyclus</taxon>
    </lineage>
</organism>
<dbReference type="Gene3D" id="1.10.8.60">
    <property type="match status" value="1"/>
</dbReference>
<dbReference type="InterPro" id="IPR003111">
    <property type="entry name" value="Lon_prtase_N"/>
</dbReference>
<feature type="domain" description="Lon proteolytic" evidence="16">
    <location>
        <begin position="589"/>
        <end position="770"/>
    </location>
</feature>
<dbReference type="CDD" id="cd19500">
    <property type="entry name" value="RecA-like_Lon"/>
    <property type="match status" value="1"/>
</dbReference>
<dbReference type="InterPro" id="IPR008269">
    <property type="entry name" value="Lon_proteolytic"/>
</dbReference>
<dbReference type="GO" id="GO:0005737">
    <property type="term" value="C:cytoplasm"/>
    <property type="evidence" value="ECO:0007669"/>
    <property type="project" value="UniProtKB-SubCell"/>
</dbReference>
<dbReference type="HAMAP" id="MF_01973">
    <property type="entry name" value="lon_bact"/>
    <property type="match status" value="1"/>
</dbReference>
<dbReference type="PROSITE" id="PS51786">
    <property type="entry name" value="LON_PROTEOLYTIC"/>
    <property type="match status" value="1"/>
</dbReference>
<dbReference type="PRINTS" id="PR00830">
    <property type="entry name" value="ENDOLAPTASE"/>
</dbReference>
<proteinExistence type="evidence at transcript level"/>
<accession>A0A318SN40</accession>
<evidence type="ECO:0000256" key="14">
    <source>
        <dbReference type="PROSITE-ProRule" id="PRU01122"/>
    </source>
</evidence>
<evidence type="ECO:0000313" key="19">
    <source>
        <dbReference type="Proteomes" id="UP000248311"/>
    </source>
</evidence>
<dbReference type="InterPro" id="IPR015947">
    <property type="entry name" value="PUA-like_sf"/>
</dbReference>
<dbReference type="GO" id="GO:0006515">
    <property type="term" value="P:protein quality control for misfolded or incompletely synthesized proteins"/>
    <property type="evidence" value="ECO:0007669"/>
    <property type="project" value="UniProtKB-UniRule"/>
</dbReference>
<dbReference type="GO" id="GO:0004176">
    <property type="term" value="F:ATP-dependent peptidase activity"/>
    <property type="evidence" value="ECO:0007669"/>
    <property type="project" value="UniProtKB-UniRule"/>
</dbReference>
<dbReference type="RefSeq" id="WP_110814868.1">
    <property type="nucleotide sequence ID" value="NZ_QJTE01000004.1"/>
</dbReference>
<dbReference type="InterPro" id="IPR008268">
    <property type="entry name" value="Peptidase_S16_AS"/>
</dbReference>
<evidence type="ECO:0000256" key="9">
    <source>
        <dbReference type="ARBA" id="ARBA00050665"/>
    </source>
</evidence>
<keyword evidence="6 10" id="KW-0720">Serine protease</keyword>
<comment type="subunit">
    <text evidence="10 11">Homohexamer. Organized in a ring with a central cavity.</text>
</comment>
<keyword evidence="19" id="KW-1185">Reference proteome</keyword>
<comment type="induction">
    <text evidence="10">By heat shock.</text>
</comment>
<dbReference type="FunFam" id="1.20.5.5270:FF:000002">
    <property type="entry name" value="Lon protease homolog"/>
    <property type="match status" value="1"/>
</dbReference>
<feature type="binding site" evidence="10 13">
    <location>
        <begin position="354"/>
        <end position="361"/>
    </location>
    <ligand>
        <name>ATP</name>
        <dbReference type="ChEBI" id="CHEBI:30616"/>
    </ligand>
</feature>
<dbReference type="NCBIfam" id="TIGR00763">
    <property type="entry name" value="lon"/>
    <property type="match status" value="1"/>
</dbReference>
<feature type="active site" evidence="10 12">
    <location>
        <position position="719"/>
    </location>
</feature>
<dbReference type="InterPro" id="IPR027417">
    <property type="entry name" value="P-loop_NTPase"/>
</dbReference>
<dbReference type="InterPro" id="IPR004815">
    <property type="entry name" value="Lon_bac/euk-typ"/>
</dbReference>
<evidence type="ECO:0000256" key="1">
    <source>
        <dbReference type="ARBA" id="ARBA00004496"/>
    </source>
</evidence>
<evidence type="ECO:0000256" key="4">
    <source>
        <dbReference type="ARBA" id="ARBA00022741"/>
    </source>
</evidence>
<dbReference type="InterPro" id="IPR054594">
    <property type="entry name" value="Lon_lid"/>
</dbReference>
<dbReference type="InterPro" id="IPR020568">
    <property type="entry name" value="Ribosomal_Su5_D2-typ_SF"/>
</dbReference>
<dbReference type="PROSITE" id="PS51787">
    <property type="entry name" value="LON_N"/>
    <property type="match status" value="1"/>
</dbReference>
<dbReference type="NCBIfam" id="NF008053">
    <property type="entry name" value="PRK10787.1"/>
    <property type="match status" value="1"/>
</dbReference>
<comment type="similarity">
    <text evidence="10 11 14 15">Belongs to the peptidase S16 family.</text>
</comment>
<dbReference type="GO" id="GO:0016887">
    <property type="term" value="F:ATP hydrolysis activity"/>
    <property type="evidence" value="ECO:0007669"/>
    <property type="project" value="UniProtKB-UniRule"/>
</dbReference>
<dbReference type="Gene3D" id="2.30.130.40">
    <property type="entry name" value="LON domain-like"/>
    <property type="match status" value="1"/>
</dbReference>
<evidence type="ECO:0000256" key="3">
    <source>
        <dbReference type="ARBA" id="ARBA00022670"/>
    </source>
</evidence>
<dbReference type="SUPFAM" id="SSF54211">
    <property type="entry name" value="Ribosomal protein S5 domain 2-like"/>
    <property type="match status" value="1"/>
</dbReference>
<dbReference type="SMART" id="SM00464">
    <property type="entry name" value="LON"/>
    <property type="match status" value="1"/>
</dbReference>
<feature type="active site" evidence="10 12">
    <location>
        <position position="676"/>
    </location>
</feature>
<comment type="function">
    <text evidence="10">ATP-dependent serine protease that mediates the selective degradation of mutant and abnormal proteins as well as certain short-lived regulatory proteins. Required for cellular homeostasis and for survival from DNA damage and developmental changes induced by stress. Degrades polypeptides processively to yield small peptide fragments that are 5 to 10 amino acids long. Binds to DNA in a double-stranded, site-specific manner.</text>
</comment>
<dbReference type="InterPro" id="IPR003959">
    <property type="entry name" value="ATPase_AAA_core"/>
</dbReference>
<keyword evidence="5 10" id="KW-0378">Hydrolase</keyword>
<dbReference type="Gene3D" id="3.30.230.10">
    <property type="match status" value="1"/>
</dbReference>
<dbReference type="GO" id="GO:0034605">
    <property type="term" value="P:cellular response to heat"/>
    <property type="evidence" value="ECO:0007669"/>
    <property type="project" value="UniProtKB-UniRule"/>
</dbReference>
<evidence type="ECO:0000256" key="10">
    <source>
        <dbReference type="HAMAP-Rule" id="MF_01973"/>
    </source>
</evidence>
<sequence length="803" mass="88668">MEDQMSPSYPVLPLRDIVVFPHMVVPLFVGREKSVRALEEVMADDKQILLSSQVDPGVDDPDAEGIYKTGVLANVLQLLKLPDGTVKVLVEGKSRVRIAGFEENENFFQARVEALEESLGDEEIVRALAGSVAQEFERYAKIRKNIPEEALSAITEATEPAKLSDLVAGHLGVDVGQKQDLLETLTVAERLEKVYGLMQGEMSVLQVEKKIKTRVKSQMEKTQREYYLNEQMKAIQKELGDGEDGQNEVAELEKRISETKLSTEAREKAEAEIKKLKNMSPMSAEATVVRNYLDWMLAIPWGVKSRTKKNLGAAEKILDDDHYGLDKVKERIVEYLAVQQRSKQLKGPIMCLVGPPGVGKTSLGKSVAKATGREFIRISLGGVRDESEIRGHRRTYIGSMPGKIIQALKKAKTTNPLILLDEIDKMGQDFRGDPASAMLEVLDPEQNGTFVDHYLEVEYDLSNVMFLTTANSYNMPGPLLDRMEIISLAGYTEDEKREIARQHLLPKVMKNHGLKPKEFEIDDAALTEMIRTYTREAGVRNLERELAKIARKAVTKLIKKETEKVTVTADNLEDLLGVKRHRYGLAEKEDQIGVVTGLAWTQVGGDLLQIEALRLPGKGRMKTTGTLGDVMKESIDAASSYVRSVSPSLGVKPTKFDTTDIHVHVPDGATPKDGPSAGLAMVTSMVSVLTQIPVRKDIAMTGEVSLRGNAMPIGGLKEKLLAALRGGIKTVLIPEENVKDLTEIPDNVKEGLEIIPVTHVSEVLKRALIRQPEAIEWDEEAEEAAAAARALEVRNAVTGAITH</sequence>
<evidence type="ECO:0000256" key="12">
    <source>
        <dbReference type="PIRSR" id="PIRSR001174-1"/>
    </source>
</evidence>
<dbReference type="FunFam" id="3.40.50.300:FF:000021">
    <property type="entry name" value="Lon protease homolog"/>
    <property type="match status" value="1"/>
</dbReference>
<dbReference type="GO" id="GO:0004252">
    <property type="term" value="F:serine-type endopeptidase activity"/>
    <property type="evidence" value="ECO:0007669"/>
    <property type="project" value="UniProtKB-UniRule"/>
</dbReference>
<evidence type="ECO:0000256" key="6">
    <source>
        <dbReference type="ARBA" id="ARBA00022825"/>
    </source>
</evidence>
<evidence type="ECO:0000256" key="8">
    <source>
        <dbReference type="ARBA" id="ARBA00023016"/>
    </source>
</evidence>
<dbReference type="Pfam" id="PF05362">
    <property type="entry name" value="Lon_C"/>
    <property type="match status" value="1"/>
</dbReference>
<dbReference type="InterPro" id="IPR046336">
    <property type="entry name" value="Lon_prtase_N_sf"/>
</dbReference>
<comment type="catalytic activity">
    <reaction evidence="9 10 11 14">
        <text>Hydrolysis of proteins in presence of ATP.</text>
        <dbReference type="EC" id="3.4.21.53"/>
    </reaction>
</comment>
<dbReference type="PANTHER" id="PTHR10046">
    <property type="entry name" value="ATP DEPENDENT LON PROTEASE FAMILY MEMBER"/>
    <property type="match status" value="1"/>
</dbReference>
<dbReference type="Pfam" id="PF02190">
    <property type="entry name" value="LON_substr_bdg"/>
    <property type="match status" value="1"/>
</dbReference>
<dbReference type="GO" id="GO:0005524">
    <property type="term" value="F:ATP binding"/>
    <property type="evidence" value="ECO:0007669"/>
    <property type="project" value="UniProtKB-UniRule"/>
</dbReference>
<dbReference type="PROSITE" id="PS01046">
    <property type="entry name" value="LON_SER"/>
    <property type="match status" value="1"/>
</dbReference>
<dbReference type="EC" id="3.4.21.53" evidence="10 11"/>
<dbReference type="PIRSF" id="PIRSF001174">
    <property type="entry name" value="Lon_proteas"/>
    <property type="match status" value="1"/>
</dbReference>
<keyword evidence="7 10" id="KW-0067">ATP-binding</keyword>
<dbReference type="InterPro" id="IPR003593">
    <property type="entry name" value="AAA+_ATPase"/>
</dbReference>
<comment type="caution">
    <text evidence="18">The sequence shown here is derived from an EMBL/GenBank/DDBJ whole genome shotgun (WGS) entry which is preliminary data.</text>
</comment>
<keyword evidence="2 10" id="KW-0963">Cytoplasm</keyword>
<evidence type="ECO:0000256" key="7">
    <source>
        <dbReference type="ARBA" id="ARBA00022840"/>
    </source>
</evidence>
<dbReference type="SMART" id="SM00382">
    <property type="entry name" value="AAA"/>
    <property type="match status" value="1"/>
</dbReference>
<dbReference type="AlphaFoldDB" id="A0A318SN40"/>
<evidence type="ECO:0000259" key="16">
    <source>
        <dbReference type="PROSITE" id="PS51786"/>
    </source>
</evidence>
<dbReference type="Gene3D" id="1.20.58.1480">
    <property type="match status" value="1"/>
</dbReference>
<dbReference type="SUPFAM" id="SSF88697">
    <property type="entry name" value="PUA domain-like"/>
    <property type="match status" value="1"/>
</dbReference>
<evidence type="ECO:0000256" key="13">
    <source>
        <dbReference type="PIRSR" id="PIRSR001174-2"/>
    </source>
</evidence>
<reference evidence="18 19" key="1">
    <citation type="submission" date="2018-06" db="EMBL/GenBank/DDBJ databases">
        <title>Genomic Encyclopedia of Type Strains, Phase III (KMG-III): the genomes of soil and plant-associated and newly described type strains.</title>
        <authorList>
            <person name="Whitman W."/>
        </authorList>
    </citation>
    <scope>NUCLEOTIDE SEQUENCE [LARGE SCALE GENOMIC DNA]</scope>
    <source>
        <strain evidence="18 19">CECT 9025</strain>
    </source>
</reference>
<dbReference type="Gene3D" id="3.40.50.300">
    <property type="entry name" value="P-loop containing nucleotide triphosphate hydrolases"/>
    <property type="match status" value="1"/>
</dbReference>
<dbReference type="InterPro" id="IPR014721">
    <property type="entry name" value="Ribsml_uS5_D2-typ_fold_subgr"/>
</dbReference>
<evidence type="ECO:0000256" key="15">
    <source>
        <dbReference type="RuleBase" id="RU000591"/>
    </source>
</evidence>
<dbReference type="InterPro" id="IPR027543">
    <property type="entry name" value="Lon_bac"/>
</dbReference>
<dbReference type="Gene3D" id="1.20.5.5270">
    <property type="match status" value="1"/>
</dbReference>
<evidence type="ECO:0000256" key="5">
    <source>
        <dbReference type="ARBA" id="ARBA00022801"/>
    </source>
</evidence>
<evidence type="ECO:0000256" key="11">
    <source>
        <dbReference type="PIRNR" id="PIRNR001174"/>
    </source>
</evidence>
<dbReference type="InterPro" id="IPR027065">
    <property type="entry name" value="Lon_Prtase"/>
</dbReference>
<dbReference type="OrthoDB" id="9803599at2"/>
<keyword evidence="8 10" id="KW-0346">Stress response</keyword>
<dbReference type="GO" id="GO:0043565">
    <property type="term" value="F:sequence-specific DNA binding"/>
    <property type="evidence" value="ECO:0007669"/>
    <property type="project" value="UniProtKB-UniRule"/>
</dbReference>
<gene>
    <name evidence="10" type="primary">lon</name>
    <name evidence="18" type="ORF">DFP88_1046</name>
</gene>
<evidence type="ECO:0000313" key="18">
    <source>
        <dbReference type="EMBL" id="PYE82254.1"/>
    </source>
</evidence>
<dbReference type="Proteomes" id="UP000248311">
    <property type="component" value="Unassembled WGS sequence"/>
</dbReference>
<keyword evidence="3 10" id="KW-0645">Protease</keyword>
<name>A0A318SN40_9RHOB</name>
<evidence type="ECO:0000256" key="2">
    <source>
        <dbReference type="ARBA" id="ARBA00022490"/>
    </source>
</evidence>
<dbReference type="Pfam" id="PF00004">
    <property type="entry name" value="AAA"/>
    <property type="match status" value="1"/>
</dbReference>
<feature type="domain" description="Lon N-terminal" evidence="17">
    <location>
        <begin position="9"/>
        <end position="202"/>
    </location>
</feature>
<evidence type="ECO:0000259" key="17">
    <source>
        <dbReference type="PROSITE" id="PS51787"/>
    </source>
</evidence>
<dbReference type="SUPFAM" id="SSF52540">
    <property type="entry name" value="P-loop containing nucleoside triphosphate hydrolases"/>
    <property type="match status" value="1"/>
</dbReference>
<dbReference type="Pfam" id="PF22667">
    <property type="entry name" value="Lon_lid"/>
    <property type="match status" value="1"/>
</dbReference>
<keyword evidence="4 10" id="KW-0547">Nucleotide-binding</keyword>